<feature type="domain" description="HTH lysR-type" evidence="5">
    <location>
        <begin position="1"/>
        <end position="59"/>
    </location>
</feature>
<keyword evidence="2" id="KW-0805">Transcription regulation</keyword>
<evidence type="ECO:0000259" key="5">
    <source>
        <dbReference type="PROSITE" id="PS50931"/>
    </source>
</evidence>
<keyword evidence="7" id="KW-1185">Reference proteome</keyword>
<evidence type="ECO:0000256" key="2">
    <source>
        <dbReference type="ARBA" id="ARBA00023015"/>
    </source>
</evidence>
<sequence length="310" mass="33290">MLHAAALTYFREVARARSIRRAAASLNVAASALNRQILKLEADFGTPLFDRLPGGMRLTTAGELLLRHVSETLHDFDRIRAEIDDLKLARSGHVSIAAVDSLLVDFLPRAIDRFRADFPAVNYTVTAVGPTDVVQMVAAGEVDFGFTFVSGTPASVRFLAEVPAPIGAVMRADHPLASRLVVSLEEASSYPLLTQTGPLPRASEVDPAFAAFKDALTPRLMSNSIQMLKLAIMLNMGVAFFTRLGFLSEIEAGTVAWRPMASPGINKLRLGLLAPSARAMSPPAEQLARRLADGLSRLGNEGAGYMSGSF</sequence>
<dbReference type="Pfam" id="PF00126">
    <property type="entry name" value="HTH_1"/>
    <property type="match status" value="1"/>
</dbReference>
<dbReference type="Gene3D" id="1.10.10.10">
    <property type="entry name" value="Winged helix-like DNA-binding domain superfamily/Winged helix DNA-binding domain"/>
    <property type="match status" value="1"/>
</dbReference>
<evidence type="ECO:0000256" key="3">
    <source>
        <dbReference type="ARBA" id="ARBA00023125"/>
    </source>
</evidence>
<dbReference type="SUPFAM" id="SSF53850">
    <property type="entry name" value="Periplasmic binding protein-like II"/>
    <property type="match status" value="1"/>
</dbReference>
<dbReference type="Proteomes" id="UP001205890">
    <property type="component" value="Unassembled WGS sequence"/>
</dbReference>
<dbReference type="InterPro" id="IPR005119">
    <property type="entry name" value="LysR_subst-bd"/>
</dbReference>
<dbReference type="EMBL" id="JANCLU010000017">
    <property type="protein sequence ID" value="MCP8940136.1"/>
    <property type="molecule type" value="Genomic_DNA"/>
</dbReference>
<comment type="caution">
    <text evidence="6">The sequence shown here is derived from an EMBL/GenBank/DDBJ whole genome shotgun (WGS) entry which is preliminary data.</text>
</comment>
<dbReference type="RefSeq" id="WP_254744498.1">
    <property type="nucleotide sequence ID" value="NZ_JANCLU010000017.1"/>
</dbReference>
<dbReference type="PROSITE" id="PS50931">
    <property type="entry name" value="HTH_LYSR"/>
    <property type="match status" value="1"/>
</dbReference>
<evidence type="ECO:0000313" key="6">
    <source>
        <dbReference type="EMBL" id="MCP8940136.1"/>
    </source>
</evidence>
<organism evidence="6 7">
    <name type="scientific">Alsobacter ponti</name>
    <dbReference type="NCBI Taxonomy" id="2962936"/>
    <lineage>
        <taxon>Bacteria</taxon>
        <taxon>Pseudomonadati</taxon>
        <taxon>Pseudomonadota</taxon>
        <taxon>Alphaproteobacteria</taxon>
        <taxon>Hyphomicrobiales</taxon>
        <taxon>Alsobacteraceae</taxon>
        <taxon>Alsobacter</taxon>
    </lineage>
</organism>
<dbReference type="SUPFAM" id="SSF46785">
    <property type="entry name" value="Winged helix' DNA-binding domain"/>
    <property type="match status" value="1"/>
</dbReference>
<dbReference type="Gene3D" id="3.40.190.290">
    <property type="match status" value="1"/>
</dbReference>
<dbReference type="InterPro" id="IPR050950">
    <property type="entry name" value="HTH-type_LysR_regulators"/>
</dbReference>
<proteinExistence type="inferred from homology"/>
<gene>
    <name evidence="6" type="ORF">NK718_16535</name>
</gene>
<evidence type="ECO:0000313" key="7">
    <source>
        <dbReference type="Proteomes" id="UP001205890"/>
    </source>
</evidence>
<evidence type="ECO:0000256" key="4">
    <source>
        <dbReference type="ARBA" id="ARBA00023163"/>
    </source>
</evidence>
<keyword evidence="3" id="KW-0238">DNA-binding</keyword>
<accession>A0ABT1LGC9</accession>
<keyword evidence="4" id="KW-0804">Transcription</keyword>
<name>A0ABT1LGC9_9HYPH</name>
<dbReference type="PANTHER" id="PTHR30419">
    <property type="entry name" value="HTH-TYPE TRANSCRIPTIONAL REGULATOR YBHD"/>
    <property type="match status" value="1"/>
</dbReference>
<comment type="similarity">
    <text evidence="1">Belongs to the LysR transcriptional regulatory family.</text>
</comment>
<dbReference type="Pfam" id="PF03466">
    <property type="entry name" value="LysR_substrate"/>
    <property type="match status" value="1"/>
</dbReference>
<evidence type="ECO:0000256" key="1">
    <source>
        <dbReference type="ARBA" id="ARBA00009437"/>
    </source>
</evidence>
<dbReference type="InterPro" id="IPR036390">
    <property type="entry name" value="WH_DNA-bd_sf"/>
</dbReference>
<dbReference type="PANTHER" id="PTHR30419:SF2">
    <property type="entry name" value="LYSR FAMILY TRANSCRIPTIONAL REGULATOR"/>
    <property type="match status" value="1"/>
</dbReference>
<dbReference type="InterPro" id="IPR000847">
    <property type="entry name" value="LysR_HTH_N"/>
</dbReference>
<dbReference type="InterPro" id="IPR036388">
    <property type="entry name" value="WH-like_DNA-bd_sf"/>
</dbReference>
<reference evidence="6 7" key="1">
    <citation type="submission" date="2022-07" db="EMBL/GenBank/DDBJ databases">
        <authorList>
            <person name="Li W.-J."/>
            <person name="Deng Q.-Q."/>
        </authorList>
    </citation>
    <scope>NUCLEOTIDE SEQUENCE [LARGE SCALE GENOMIC DNA]</scope>
    <source>
        <strain evidence="6 7">SYSU M60028</strain>
    </source>
</reference>
<protein>
    <submittedName>
        <fullName evidence="6">LysR family transcriptional regulator</fullName>
    </submittedName>
</protein>